<name>A0ACC0FMW3_9ERIC</name>
<evidence type="ECO:0000313" key="2">
    <source>
        <dbReference type="Proteomes" id="UP001060215"/>
    </source>
</evidence>
<evidence type="ECO:0000313" key="1">
    <source>
        <dbReference type="EMBL" id="KAI7989437.1"/>
    </source>
</evidence>
<keyword evidence="2" id="KW-1185">Reference proteome</keyword>
<gene>
    <name evidence="1" type="ORF">LOK49_LG13G01123</name>
</gene>
<accession>A0ACC0FMW3</accession>
<sequence length="183" mass="20154">MIDPTVEAAPVKDVAAIAQPSDVVVAGELVEAHSADLRRVHLHRHKVRELEDGEEFADCFGRNGVGFRGEFGPELLVEPVLQIVGYELGPTERTGPVVVVHPRVDAAPVEDMVAVDQIPDLIVSVKLVKTHRAALGRVDQIRELHHRQELPDQHRGQGEAFGSGLPRNVWLQKIGETQKSEQQ</sequence>
<comment type="caution">
    <text evidence="1">The sequence shown here is derived from an EMBL/GenBank/DDBJ whole genome shotgun (WGS) entry which is preliminary data.</text>
</comment>
<organism evidence="1 2">
    <name type="scientific">Camellia lanceoleosa</name>
    <dbReference type="NCBI Taxonomy" id="1840588"/>
    <lineage>
        <taxon>Eukaryota</taxon>
        <taxon>Viridiplantae</taxon>
        <taxon>Streptophyta</taxon>
        <taxon>Embryophyta</taxon>
        <taxon>Tracheophyta</taxon>
        <taxon>Spermatophyta</taxon>
        <taxon>Magnoliopsida</taxon>
        <taxon>eudicotyledons</taxon>
        <taxon>Gunneridae</taxon>
        <taxon>Pentapetalae</taxon>
        <taxon>asterids</taxon>
        <taxon>Ericales</taxon>
        <taxon>Theaceae</taxon>
        <taxon>Camellia</taxon>
    </lineage>
</organism>
<dbReference type="EMBL" id="CM045771">
    <property type="protein sequence ID" value="KAI7989437.1"/>
    <property type="molecule type" value="Genomic_DNA"/>
</dbReference>
<reference evidence="1 2" key="1">
    <citation type="journal article" date="2022" name="Plant J.">
        <title>Chromosome-level genome of Camellia lanceoleosa provides a valuable resource for understanding genome evolution and self-incompatibility.</title>
        <authorList>
            <person name="Gong W."/>
            <person name="Xiao S."/>
            <person name="Wang L."/>
            <person name="Liao Z."/>
            <person name="Chang Y."/>
            <person name="Mo W."/>
            <person name="Hu G."/>
            <person name="Li W."/>
            <person name="Zhao G."/>
            <person name="Zhu H."/>
            <person name="Hu X."/>
            <person name="Ji K."/>
            <person name="Xiang X."/>
            <person name="Song Q."/>
            <person name="Yuan D."/>
            <person name="Jin S."/>
            <person name="Zhang L."/>
        </authorList>
    </citation>
    <scope>NUCLEOTIDE SEQUENCE [LARGE SCALE GENOMIC DNA]</scope>
    <source>
        <strain evidence="1">SQ_2022a</strain>
    </source>
</reference>
<dbReference type="Proteomes" id="UP001060215">
    <property type="component" value="Chromosome 14"/>
</dbReference>
<protein>
    <submittedName>
        <fullName evidence="1">Uncharacterized protein</fullName>
    </submittedName>
</protein>
<proteinExistence type="predicted"/>